<proteinExistence type="predicted"/>
<feature type="transmembrane region" description="Helical" evidence="5">
    <location>
        <begin position="132"/>
        <end position="150"/>
    </location>
</feature>
<name>A0A3L8PTZ9_9GAMM</name>
<keyword evidence="3 5" id="KW-1133">Transmembrane helix</keyword>
<keyword evidence="4 5" id="KW-0472">Membrane</keyword>
<feature type="transmembrane region" description="Helical" evidence="5">
    <location>
        <begin position="240"/>
        <end position="268"/>
    </location>
</feature>
<feature type="transmembrane region" description="Helical" evidence="5">
    <location>
        <begin position="184"/>
        <end position="204"/>
    </location>
</feature>
<feature type="transmembrane region" description="Helical" evidence="5">
    <location>
        <begin position="12"/>
        <end position="40"/>
    </location>
</feature>
<sequence>MNKFIPALQITAAVAITTLLSMWLQVKLPYLSIVSCYVLMKAYGGELHCKSLKRVLGTIAGVMIVAVVVTFAQGWLWLQLMVHGISIFIFAYLHQLDRWPYAMLFTCGVLSVVMATELVSSDVIAYNYSKHWMWEVILGASVAVVMKTLFRMMQTNQESKYLNKFEWPKLQWQKNSWFIWNPTAFVNALALSVAIAVLLGGNYVLGWQQYTAQALIAGIIISTQATSFHGHDKLHQRISGVLVGTLTALFSLVFLPHSLLIWAMLLWLL</sequence>
<dbReference type="EMBL" id="QZEI01000101">
    <property type="protein sequence ID" value="RLV58073.1"/>
    <property type="molecule type" value="Genomic_DNA"/>
</dbReference>
<feature type="transmembrane region" description="Helical" evidence="5">
    <location>
        <begin position="101"/>
        <end position="120"/>
    </location>
</feature>
<gene>
    <name evidence="7" type="ORF">D5018_19235</name>
</gene>
<feature type="transmembrane region" description="Helical" evidence="5">
    <location>
        <begin position="210"/>
        <end position="228"/>
    </location>
</feature>
<accession>A0A3L8PTZ9</accession>
<feature type="domain" description="Integral membrane bound transporter" evidence="6">
    <location>
        <begin position="17"/>
        <end position="145"/>
    </location>
</feature>
<feature type="transmembrane region" description="Helical" evidence="5">
    <location>
        <begin position="52"/>
        <end position="69"/>
    </location>
</feature>
<evidence type="ECO:0000256" key="1">
    <source>
        <dbReference type="ARBA" id="ARBA00004141"/>
    </source>
</evidence>
<dbReference type="Pfam" id="PF13515">
    <property type="entry name" value="FUSC_2"/>
    <property type="match status" value="1"/>
</dbReference>
<evidence type="ECO:0000256" key="4">
    <source>
        <dbReference type="ARBA" id="ARBA00023136"/>
    </source>
</evidence>
<dbReference type="InterPro" id="IPR049453">
    <property type="entry name" value="Memb_transporter_dom"/>
</dbReference>
<protein>
    <recommendedName>
        <fullName evidence="6">Integral membrane bound transporter domain-containing protein</fullName>
    </recommendedName>
</protein>
<dbReference type="AlphaFoldDB" id="A0A3L8PTZ9"/>
<evidence type="ECO:0000259" key="6">
    <source>
        <dbReference type="Pfam" id="PF13515"/>
    </source>
</evidence>
<keyword evidence="8" id="KW-1185">Reference proteome</keyword>
<evidence type="ECO:0000313" key="7">
    <source>
        <dbReference type="EMBL" id="RLV58073.1"/>
    </source>
</evidence>
<comment type="caution">
    <text evidence="7">The sequence shown here is derived from an EMBL/GenBank/DDBJ whole genome shotgun (WGS) entry which is preliminary data.</text>
</comment>
<comment type="subcellular location">
    <subcellularLocation>
        <location evidence="1">Membrane</location>
        <topology evidence="1">Multi-pass membrane protein</topology>
    </subcellularLocation>
</comment>
<evidence type="ECO:0000256" key="5">
    <source>
        <dbReference type="SAM" id="Phobius"/>
    </source>
</evidence>
<keyword evidence="2 5" id="KW-0812">Transmembrane</keyword>
<evidence type="ECO:0000256" key="3">
    <source>
        <dbReference type="ARBA" id="ARBA00022989"/>
    </source>
</evidence>
<organism evidence="7 8">
    <name type="scientific">Parashewanella curva</name>
    <dbReference type="NCBI Taxonomy" id="2338552"/>
    <lineage>
        <taxon>Bacteria</taxon>
        <taxon>Pseudomonadati</taxon>
        <taxon>Pseudomonadota</taxon>
        <taxon>Gammaproteobacteria</taxon>
        <taxon>Alteromonadales</taxon>
        <taxon>Shewanellaceae</taxon>
        <taxon>Parashewanella</taxon>
    </lineage>
</organism>
<dbReference type="Proteomes" id="UP000281474">
    <property type="component" value="Unassembled WGS sequence"/>
</dbReference>
<dbReference type="RefSeq" id="WP_121840607.1">
    <property type="nucleotide sequence ID" value="NZ_ML014850.1"/>
</dbReference>
<evidence type="ECO:0000313" key="8">
    <source>
        <dbReference type="Proteomes" id="UP000281474"/>
    </source>
</evidence>
<dbReference type="GO" id="GO:0016020">
    <property type="term" value="C:membrane"/>
    <property type="evidence" value="ECO:0007669"/>
    <property type="project" value="UniProtKB-SubCell"/>
</dbReference>
<evidence type="ECO:0000256" key="2">
    <source>
        <dbReference type="ARBA" id="ARBA00022692"/>
    </source>
</evidence>
<reference evidence="7 8" key="1">
    <citation type="submission" date="2018-09" db="EMBL/GenBank/DDBJ databases">
        <title>Phylogeny of the Shewanellaceae, and recommendation for two new genera, Pseudoshewanella and Parashewanella.</title>
        <authorList>
            <person name="Wang G."/>
        </authorList>
    </citation>
    <scope>NUCLEOTIDE SEQUENCE [LARGE SCALE GENOMIC DNA]</scope>
    <source>
        <strain evidence="7 8">C51</strain>
    </source>
</reference>
<dbReference type="OrthoDB" id="9807111at2"/>